<accession>A0A1V9XS07</accession>
<dbReference type="STRING" id="418985.A0A1V9XS07"/>
<dbReference type="EMBL" id="MNPL01005242">
    <property type="protein sequence ID" value="OQR76148.1"/>
    <property type="molecule type" value="Genomic_DNA"/>
</dbReference>
<dbReference type="PANTHER" id="PTHR13387">
    <property type="entry name" value="PROTEIN HGH1 HOMOLOG"/>
    <property type="match status" value="1"/>
</dbReference>
<evidence type="ECO:0000259" key="3">
    <source>
        <dbReference type="Pfam" id="PF04063"/>
    </source>
</evidence>
<keyword evidence="6" id="KW-1185">Reference proteome</keyword>
<evidence type="ECO:0000256" key="2">
    <source>
        <dbReference type="ARBA" id="ARBA00014076"/>
    </source>
</evidence>
<evidence type="ECO:0000313" key="6">
    <source>
        <dbReference type="Proteomes" id="UP000192247"/>
    </source>
</evidence>
<evidence type="ECO:0000256" key="1">
    <source>
        <dbReference type="ARBA" id="ARBA00006712"/>
    </source>
</evidence>
<dbReference type="Pfam" id="PF04063">
    <property type="entry name" value="DUF383"/>
    <property type="match status" value="1"/>
</dbReference>
<organism evidence="5 6">
    <name type="scientific">Tropilaelaps mercedesae</name>
    <dbReference type="NCBI Taxonomy" id="418985"/>
    <lineage>
        <taxon>Eukaryota</taxon>
        <taxon>Metazoa</taxon>
        <taxon>Ecdysozoa</taxon>
        <taxon>Arthropoda</taxon>
        <taxon>Chelicerata</taxon>
        <taxon>Arachnida</taxon>
        <taxon>Acari</taxon>
        <taxon>Parasitiformes</taxon>
        <taxon>Mesostigmata</taxon>
        <taxon>Gamasina</taxon>
        <taxon>Dermanyssoidea</taxon>
        <taxon>Laelapidae</taxon>
        <taxon>Tropilaelaps</taxon>
    </lineage>
</organism>
<dbReference type="FunCoup" id="A0A1V9XS07">
    <property type="interactions" value="1319"/>
</dbReference>
<feature type="domain" description="Protein HGH1 N-terminal" evidence="3">
    <location>
        <begin position="104"/>
        <end position="293"/>
    </location>
</feature>
<dbReference type="PANTHER" id="PTHR13387:SF9">
    <property type="entry name" value="PROTEIN HGH1 HOMOLOG"/>
    <property type="match status" value="1"/>
</dbReference>
<dbReference type="InterPro" id="IPR039717">
    <property type="entry name" value="Hgh1"/>
</dbReference>
<dbReference type="Gene3D" id="1.25.10.10">
    <property type="entry name" value="Leucine-rich Repeat Variant"/>
    <property type="match status" value="1"/>
</dbReference>
<sequence length="379" mass="42666">MSDSGQVDELLQFLLPESPAITKGPAVCYLLGMTATEDGLTVFRQRTNFINALCTLVMRDSSPTIVGKAYECILNISSHEDLALHVVSSCNEFVKHCLIPDALDISKVNVTKACASLANLTQTKESAAKVWSLLEPSADNLLNVFCRKSKHSPHNGASVSKDQTIAPTEAKDDTLQDHIAFVFSNLTMLSSVRTWFTDPEQQRLEKLFPFISMSTTTQTRKHGAVGTIRNCTFDTEHHQWLLKKVDILPRLLCPLIGPEVEENLDEEDMEKLPIDCQYLGAKKKMEESAEIRKMLVEALNQLCATRFGRNFLKENGTYFVLRELHKVEKERPVLVACENLVDILIQDEPKQDNLKEVDIPADLVEKFKKMDTEILQDDN</sequence>
<dbReference type="OrthoDB" id="338814at2759"/>
<dbReference type="InParanoid" id="A0A1V9XS07"/>
<comment type="caution">
    <text evidence="5">The sequence shown here is derived from an EMBL/GenBank/DDBJ whole genome shotgun (WGS) entry which is preliminary data.</text>
</comment>
<feature type="domain" description="Protein HGH1 C-terminal" evidence="4">
    <location>
        <begin position="298"/>
        <end position="351"/>
    </location>
</feature>
<comment type="similarity">
    <text evidence="1">Belongs to the HGH1 family.</text>
</comment>
<reference evidence="5 6" key="1">
    <citation type="journal article" date="2017" name="Gigascience">
        <title>Draft genome of the honey bee ectoparasitic mite, Tropilaelaps mercedesae, is shaped by the parasitic life history.</title>
        <authorList>
            <person name="Dong X."/>
            <person name="Armstrong S.D."/>
            <person name="Xia D."/>
            <person name="Makepeace B.L."/>
            <person name="Darby A.C."/>
            <person name="Kadowaki T."/>
        </authorList>
    </citation>
    <scope>NUCLEOTIDE SEQUENCE [LARGE SCALE GENOMIC DNA]</scope>
    <source>
        <strain evidence="5">Wuxi-XJTLU</strain>
    </source>
</reference>
<name>A0A1V9XS07_9ACAR</name>
<evidence type="ECO:0000259" key="4">
    <source>
        <dbReference type="Pfam" id="PF04064"/>
    </source>
</evidence>
<dbReference type="Pfam" id="PF04064">
    <property type="entry name" value="DUF384"/>
    <property type="match status" value="1"/>
</dbReference>
<gene>
    <name evidence="5" type="ORF">BIW11_07962</name>
</gene>
<dbReference type="InterPro" id="IPR007205">
    <property type="entry name" value="Protein_HGH1_N"/>
</dbReference>
<dbReference type="InterPro" id="IPR011989">
    <property type="entry name" value="ARM-like"/>
</dbReference>
<proteinExistence type="inferred from homology"/>
<dbReference type="SUPFAM" id="SSF48371">
    <property type="entry name" value="ARM repeat"/>
    <property type="match status" value="1"/>
</dbReference>
<dbReference type="InterPro" id="IPR007206">
    <property type="entry name" value="Protein_HGH1_C"/>
</dbReference>
<evidence type="ECO:0000313" key="5">
    <source>
        <dbReference type="EMBL" id="OQR76148.1"/>
    </source>
</evidence>
<protein>
    <recommendedName>
        <fullName evidence="2">Protein HGH1 homolog</fullName>
    </recommendedName>
</protein>
<dbReference type="InterPro" id="IPR016024">
    <property type="entry name" value="ARM-type_fold"/>
</dbReference>
<dbReference type="AlphaFoldDB" id="A0A1V9XS07"/>
<dbReference type="Proteomes" id="UP000192247">
    <property type="component" value="Unassembled WGS sequence"/>
</dbReference>